<sequence>MFNEFATPLLYRTVFLVGYRPIESMLSSHHRGHRYIRHFIVRGIRYWRYDFPYRINARDASVLSVLKRLKEGQLATLELPPWARESWLEIPRQRGLEIVRFVDPDPLWETVDFEDLKLSEISLQRVSQDIAYSVGGLLFAQSQSLRKLDLEFDFQRGHEIEETMYAGFMAKRGSNCQAVSNKAQGSAPFPRLEILSMKRVTTREGLQLFGGHGEGINSLRELRLTTSNLAFRDLDPQLFWPRFPNISILTLENMGGENLGLDDLLMNCSLLRSLTLKYRYMGDYPKKESICRHINLQYLWIERLGLSPIKAKHEEQFALEDMKFLDDITELALAVKPALFPIFDLPKLRCLRFLQCEEGDERRYIVLFQRILMTGFFKGIDVLPSLKVFAPTGYQIYSLERRRPVWGGSYLLPRRVDIYDIRYNHPDLRILEADRSDTINFTD</sequence>
<reference evidence="1 2" key="1">
    <citation type="submission" date="2023-08" db="EMBL/GenBank/DDBJ databases">
        <authorList>
            <person name="Palmer J.M."/>
        </authorList>
    </citation>
    <scope>NUCLEOTIDE SEQUENCE [LARGE SCALE GENOMIC DNA]</scope>
    <source>
        <strain evidence="1 2">TWF481</strain>
    </source>
</reference>
<protein>
    <recommendedName>
        <fullName evidence="3">F-box domain-containing protein</fullName>
    </recommendedName>
</protein>
<keyword evidence="2" id="KW-1185">Reference proteome</keyword>
<comment type="caution">
    <text evidence="1">The sequence shown here is derived from an EMBL/GenBank/DDBJ whole genome shotgun (WGS) entry which is preliminary data.</text>
</comment>
<dbReference type="AlphaFoldDB" id="A0AAV9W0Q7"/>
<name>A0AAV9W0Q7_9PEZI</name>
<gene>
    <name evidence="1" type="ORF">TWF481_010354</name>
</gene>
<accession>A0AAV9W0Q7</accession>
<dbReference type="InterPro" id="IPR032675">
    <property type="entry name" value="LRR_dom_sf"/>
</dbReference>
<dbReference type="Proteomes" id="UP001370758">
    <property type="component" value="Unassembled WGS sequence"/>
</dbReference>
<proteinExistence type="predicted"/>
<dbReference type="Gene3D" id="3.80.10.10">
    <property type="entry name" value="Ribonuclease Inhibitor"/>
    <property type="match status" value="1"/>
</dbReference>
<evidence type="ECO:0000313" key="1">
    <source>
        <dbReference type="EMBL" id="KAK6499997.1"/>
    </source>
</evidence>
<evidence type="ECO:0000313" key="2">
    <source>
        <dbReference type="Proteomes" id="UP001370758"/>
    </source>
</evidence>
<evidence type="ECO:0008006" key="3">
    <source>
        <dbReference type="Google" id="ProtNLM"/>
    </source>
</evidence>
<organism evidence="1 2">
    <name type="scientific">Arthrobotrys musiformis</name>
    <dbReference type="NCBI Taxonomy" id="47236"/>
    <lineage>
        <taxon>Eukaryota</taxon>
        <taxon>Fungi</taxon>
        <taxon>Dikarya</taxon>
        <taxon>Ascomycota</taxon>
        <taxon>Pezizomycotina</taxon>
        <taxon>Orbiliomycetes</taxon>
        <taxon>Orbiliales</taxon>
        <taxon>Orbiliaceae</taxon>
        <taxon>Arthrobotrys</taxon>
    </lineage>
</organism>
<dbReference type="SUPFAM" id="SSF52047">
    <property type="entry name" value="RNI-like"/>
    <property type="match status" value="1"/>
</dbReference>
<dbReference type="EMBL" id="JAVHJL010000007">
    <property type="protein sequence ID" value="KAK6499997.1"/>
    <property type="molecule type" value="Genomic_DNA"/>
</dbReference>